<accession>A0A4R8FRU9</accession>
<evidence type="ECO:0000256" key="1">
    <source>
        <dbReference type="SAM" id="SignalP"/>
    </source>
</evidence>
<keyword evidence="1" id="KW-0732">Signal</keyword>
<protein>
    <recommendedName>
        <fullName evidence="4">OmpA family protein</fullName>
    </recommendedName>
</protein>
<sequence length="127" mass="13065">MKTLALTAAALVALSAPVFAQSQLEQDLSVQPGAYSLNQLIELKAAAEKDGVNGWVRFDTAAPATNVSMSTSGYADARVARIVAAHAKASDNGYTSVVGYRDNGPANEKIANARVAEIAAELAASAD</sequence>
<feature type="chain" id="PRO_5020764349" description="OmpA family protein" evidence="1">
    <location>
        <begin position="21"/>
        <end position="127"/>
    </location>
</feature>
<dbReference type="Proteomes" id="UP000295484">
    <property type="component" value="Unassembled WGS sequence"/>
</dbReference>
<name>A0A4R8FRU9_9RHOB</name>
<evidence type="ECO:0000313" key="3">
    <source>
        <dbReference type="Proteomes" id="UP000295484"/>
    </source>
</evidence>
<gene>
    <name evidence="2" type="ORF">EV657_109111</name>
</gene>
<dbReference type="RefSeq" id="WP_134077821.1">
    <property type="nucleotide sequence ID" value="NZ_SOEB01000009.1"/>
</dbReference>
<dbReference type="EMBL" id="SOEB01000009">
    <property type="protein sequence ID" value="TDX29290.1"/>
    <property type="molecule type" value="Genomic_DNA"/>
</dbReference>
<reference evidence="2 3" key="1">
    <citation type="submission" date="2019-03" db="EMBL/GenBank/DDBJ databases">
        <title>Genomic Encyclopedia of Type Strains, Phase IV (KMG-IV): sequencing the most valuable type-strain genomes for metagenomic binning, comparative biology and taxonomic classification.</title>
        <authorList>
            <person name="Goeker M."/>
        </authorList>
    </citation>
    <scope>NUCLEOTIDE SEQUENCE [LARGE SCALE GENOMIC DNA]</scope>
    <source>
        <strain evidence="2 3">JA181</strain>
    </source>
</reference>
<comment type="caution">
    <text evidence="2">The sequence shown here is derived from an EMBL/GenBank/DDBJ whole genome shotgun (WGS) entry which is preliminary data.</text>
</comment>
<evidence type="ECO:0000313" key="2">
    <source>
        <dbReference type="EMBL" id="TDX29290.1"/>
    </source>
</evidence>
<dbReference type="AlphaFoldDB" id="A0A4R8FRU9"/>
<proteinExistence type="predicted"/>
<organism evidence="2 3">
    <name type="scientific">Rhodovulum visakhapatnamense</name>
    <dbReference type="NCBI Taxonomy" id="364297"/>
    <lineage>
        <taxon>Bacteria</taxon>
        <taxon>Pseudomonadati</taxon>
        <taxon>Pseudomonadota</taxon>
        <taxon>Alphaproteobacteria</taxon>
        <taxon>Rhodobacterales</taxon>
        <taxon>Paracoccaceae</taxon>
        <taxon>Rhodovulum</taxon>
    </lineage>
</organism>
<feature type="signal peptide" evidence="1">
    <location>
        <begin position="1"/>
        <end position="20"/>
    </location>
</feature>
<evidence type="ECO:0008006" key="4">
    <source>
        <dbReference type="Google" id="ProtNLM"/>
    </source>
</evidence>